<accession>A0A9P8AKA1</accession>
<evidence type="ECO:0000256" key="3">
    <source>
        <dbReference type="ARBA" id="ARBA00023242"/>
    </source>
</evidence>
<dbReference type="EMBL" id="JAHMUF010000002">
    <property type="protein sequence ID" value="KAG7195676.1"/>
    <property type="molecule type" value="Genomic_DNA"/>
</dbReference>
<dbReference type="SUPFAM" id="SSF46785">
    <property type="entry name" value="Winged helix' DNA-binding domain"/>
    <property type="match status" value="1"/>
</dbReference>
<organism evidence="6 7">
    <name type="scientific">Scheffersomyces spartinae</name>
    <dbReference type="NCBI Taxonomy" id="45513"/>
    <lineage>
        <taxon>Eukaryota</taxon>
        <taxon>Fungi</taxon>
        <taxon>Dikarya</taxon>
        <taxon>Ascomycota</taxon>
        <taxon>Saccharomycotina</taxon>
        <taxon>Pichiomycetes</taxon>
        <taxon>Debaryomycetaceae</taxon>
        <taxon>Scheffersomyces</taxon>
    </lineage>
</organism>
<dbReference type="CDD" id="cd04478">
    <property type="entry name" value="RPA2_DBD_D"/>
    <property type="match status" value="1"/>
</dbReference>
<dbReference type="GO" id="GO:0003697">
    <property type="term" value="F:single-stranded DNA binding"/>
    <property type="evidence" value="ECO:0007669"/>
    <property type="project" value="TreeGrafter"/>
</dbReference>
<feature type="domain" description="Replication protein A C-terminal" evidence="5">
    <location>
        <begin position="165"/>
        <end position="246"/>
    </location>
</feature>
<dbReference type="GeneID" id="66115431"/>
<dbReference type="InterPro" id="IPR012340">
    <property type="entry name" value="NA-bd_OB-fold"/>
</dbReference>
<keyword evidence="2" id="KW-0238">DNA-binding</keyword>
<dbReference type="AlphaFoldDB" id="A0A9P8AKA1"/>
<dbReference type="InterPro" id="IPR036390">
    <property type="entry name" value="WH_DNA-bd_sf"/>
</dbReference>
<protein>
    <submittedName>
        <fullName evidence="6">Replication factor A protein 2</fullName>
    </submittedName>
</protein>
<dbReference type="OrthoDB" id="25571at2759"/>
<evidence type="ECO:0000313" key="7">
    <source>
        <dbReference type="Proteomes" id="UP000790833"/>
    </source>
</evidence>
<comment type="subcellular location">
    <subcellularLocation>
        <location evidence="1">Nucleus</location>
    </subcellularLocation>
</comment>
<dbReference type="GO" id="GO:0000724">
    <property type="term" value="P:double-strand break repair via homologous recombination"/>
    <property type="evidence" value="ECO:0007669"/>
    <property type="project" value="TreeGrafter"/>
</dbReference>
<proteinExistence type="predicted"/>
<evidence type="ECO:0000313" key="6">
    <source>
        <dbReference type="EMBL" id="KAG7195676.1"/>
    </source>
</evidence>
<name>A0A9P8AKA1_9ASCO</name>
<dbReference type="Gene3D" id="2.40.50.140">
    <property type="entry name" value="Nucleic acid-binding proteins"/>
    <property type="match status" value="1"/>
</dbReference>
<sequence length="256" mass="28227">MDKFRYDLDGQGGFTGSSQDGTSQLRNPGTRRTITPITIKQLVEATQEVPDGDFVVNSLELNFVSIVAVVRKVENLNSSIAVGVEDGTGECEVRQWVNEQKSSPAEQEELLKKHLNKYVYIYGTIKEFGQKKNIQNPIIRAVEDSNQILYHYLGAINCHLKANGVFDNNKMSLPKDNTNNVAQDSSLFVKLSGGGLEDDVFNIITEFSPSLPEGVPCQLISTKLGISNDEVVEVLQSLMHSGRVFNGSGDDNYLPI</sequence>
<keyword evidence="3" id="KW-0539">Nucleus</keyword>
<dbReference type="InterPro" id="IPR040260">
    <property type="entry name" value="RFA2-like"/>
</dbReference>
<dbReference type="GO" id="GO:0005662">
    <property type="term" value="C:DNA replication factor A complex"/>
    <property type="evidence" value="ECO:0007669"/>
    <property type="project" value="TreeGrafter"/>
</dbReference>
<evidence type="ECO:0000256" key="2">
    <source>
        <dbReference type="ARBA" id="ARBA00023125"/>
    </source>
</evidence>
<dbReference type="GO" id="GO:0000781">
    <property type="term" value="C:chromosome, telomeric region"/>
    <property type="evidence" value="ECO:0007669"/>
    <property type="project" value="TreeGrafter"/>
</dbReference>
<keyword evidence="7" id="KW-1185">Reference proteome</keyword>
<dbReference type="PANTHER" id="PTHR13989">
    <property type="entry name" value="REPLICATION PROTEIN A-RELATED"/>
    <property type="match status" value="1"/>
</dbReference>
<dbReference type="Pfam" id="PF08784">
    <property type="entry name" value="RPA_C"/>
    <property type="match status" value="1"/>
</dbReference>
<dbReference type="InterPro" id="IPR014892">
    <property type="entry name" value="RPA_C"/>
</dbReference>
<gene>
    <name evidence="6" type="primary">RFA2</name>
    <name evidence="6" type="ORF">KQ657_002057</name>
</gene>
<feature type="region of interest" description="Disordered" evidence="4">
    <location>
        <begin position="1"/>
        <end position="31"/>
    </location>
</feature>
<dbReference type="Proteomes" id="UP000790833">
    <property type="component" value="Unassembled WGS sequence"/>
</dbReference>
<dbReference type="GO" id="GO:0035861">
    <property type="term" value="C:site of double-strand break"/>
    <property type="evidence" value="ECO:0007669"/>
    <property type="project" value="TreeGrafter"/>
</dbReference>
<evidence type="ECO:0000259" key="5">
    <source>
        <dbReference type="Pfam" id="PF08784"/>
    </source>
</evidence>
<dbReference type="PANTHER" id="PTHR13989:SF16">
    <property type="entry name" value="REPLICATION PROTEIN A2"/>
    <property type="match status" value="1"/>
</dbReference>
<feature type="compositionally biased region" description="Polar residues" evidence="4">
    <location>
        <begin position="16"/>
        <end position="27"/>
    </location>
</feature>
<reference evidence="6" key="1">
    <citation type="submission" date="2021-03" db="EMBL/GenBank/DDBJ databases">
        <authorList>
            <person name="Palmer J.M."/>
        </authorList>
    </citation>
    <scope>NUCLEOTIDE SEQUENCE</scope>
    <source>
        <strain evidence="6">ARV_011</strain>
    </source>
</reference>
<comment type="caution">
    <text evidence="6">The sequence shown here is derived from an EMBL/GenBank/DDBJ whole genome shotgun (WGS) entry which is preliminary data.</text>
</comment>
<dbReference type="GO" id="GO:0006260">
    <property type="term" value="P:DNA replication"/>
    <property type="evidence" value="ECO:0007669"/>
    <property type="project" value="TreeGrafter"/>
</dbReference>
<evidence type="ECO:0000256" key="4">
    <source>
        <dbReference type="SAM" id="MobiDB-lite"/>
    </source>
</evidence>
<dbReference type="RefSeq" id="XP_043051221.1">
    <property type="nucleotide sequence ID" value="XM_043192833.1"/>
</dbReference>
<dbReference type="GO" id="GO:0006289">
    <property type="term" value="P:nucleotide-excision repair"/>
    <property type="evidence" value="ECO:0007669"/>
    <property type="project" value="TreeGrafter"/>
</dbReference>
<evidence type="ECO:0000256" key="1">
    <source>
        <dbReference type="ARBA" id="ARBA00004123"/>
    </source>
</evidence>
<dbReference type="SUPFAM" id="SSF50249">
    <property type="entry name" value="Nucleic acid-binding proteins"/>
    <property type="match status" value="1"/>
</dbReference>